<gene>
    <name evidence="1" type="ORF">XAT740_LOCUS59218</name>
</gene>
<keyword evidence="2" id="KW-1185">Reference proteome</keyword>
<accession>A0A816GGV2</accession>
<protein>
    <submittedName>
        <fullName evidence="1">Uncharacterized protein</fullName>
    </submittedName>
</protein>
<feature type="non-terminal residue" evidence="1">
    <location>
        <position position="1"/>
    </location>
</feature>
<dbReference type="Gene3D" id="2.60.120.10">
    <property type="entry name" value="Jelly Rolls"/>
    <property type="match status" value="1"/>
</dbReference>
<dbReference type="SUPFAM" id="SSF51206">
    <property type="entry name" value="cAMP-binding domain-like"/>
    <property type="match status" value="1"/>
</dbReference>
<proteinExistence type="predicted"/>
<dbReference type="EMBL" id="CAJNOR010013553">
    <property type="protein sequence ID" value="CAF1673916.1"/>
    <property type="molecule type" value="Genomic_DNA"/>
</dbReference>
<evidence type="ECO:0000313" key="1">
    <source>
        <dbReference type="EMBL" id="CAF1673916.1"/>
    </source>
</evidence>
<reference evidence="1" key="1">
    <citation type="submission" date="2021-02" db="EMBL/GenBank/DDBJ databases">
        <authorList>
            <person name="Nowell W R."/>
        </authorList>
    </citation>
    <scope>NUCLEOTIDE SEQUENCE</scope>
</reference>
<dbReference type="Proteomes" id="UP000663828">
    <property type="component" value="Unassembled WGS sequence"/>
</dbReference>
<sequence length="71" mass="8351">DLTTINTYLKHLEALSSLRESHIRNLCKTIRYETHDAHHVLFSRGELNTCWYILLSGSIFIESTMYLPRAR</sequence>
<name>A0A816GGV2_ADIRI</name>
<comment type="caution">
    <text evidence="1">The sequence shown here is derived from an EMBL/GenBank/DDBJ whole genome shotgun (WGS) entry which is preliminary data.</text>
</comment>
<evidence type="ECO:0000313" key="2">
    <source>
        <dbReference type="Proteomes" id="UP000663828"/>
    </source>
</evidence>
<dbReference type="InterPro" id="IPR018490">
    <property type="entry name" value="cNMP-bd_dom_sf"/>
</dbReference>
<dbReference type="InterPro" id="IPR014710">
    <property type="entry name" value="RmlC-like_jellyroll"/>
</dbReference>
<dbReference type="AlphaFoldDB" id="A0A816GGV2"/>
<organism evidence="1 2">
    <name type="scientific">Adineta ricciae</name>
    <name type="common">Rotifer</name>
    <dbReference type="NCBI Taxonomy" id="249248"/>
    <lineage>
        <taxon>Eukaryota</taxon>
        <taxon>Metazoa</taxon>
        <taxon>Spiralia</taxon>
        <taxon>Gnathifera</taxon>
        <taxon>Rotifera</taxon>
        <taxon>Eurotatoria</taxon>
        <taxon>Bdelloidea</taxon>
        <taxon>Adinetida</taxon>
        <taxon>Adinetidae</taxon>
        <taxon>Adineta</taxon>
    </lineage>
</organism>